<name>A0ACB9QPZ3_9MYRT</name>
<reference evidence="2" key="1">
    <citation type="journal article" date="2023" name="Front. Plant Sci.">
        <title>Chromosomal-level genome assembly of Melastoma candidum provides insights into trichome evolution.</title>
        <authorList>
            <person name="Zhong Y."/>
            <person name="Wu W."/>
            <person name="Sun C."/>
            <person name="Zou P."/>
            <person name="Liu Y."/>
            <person name="Dai S."/>
            <person name="Zhou R."/>
        </authorList>
    </citation>
    <scope>NUCLEOTIDE SEQUENCE [LARGE SCALE GENOMIC DNA]</scope>
</reference>
<gene>
    <name evidence="1" type="ORF">MLD38_017411</name>
</gene>
<evidence type="ECO:0000313" key="2">
    <source>
        <dbReference type="Proteomes" id="UP001057402"/>
    </source>
</evidence>
<sequence>MNKLEQGISAQNVKRTSTATILTLAYQSLGVVYGGISTTPLYVYKTTFSGKLRLKENDEEIYGVLSFVFWTLTLVGLLKYVGLVISADDNGEGGTFALYSLLCRHVKRSNLPNHQDADERLSTYAIEDSADTWQSSSLKSFLERHQICRTTLRVFVLLSTCMAIGDGILTPTISVQSAVAGAKIKLEGLHDGHIKLLSCFILVGLFSLQHHGTHKVAFMFAPIVMAWLLCISFVGAYNIIRWNRGILSALSPAYMVRFLRSTGKEGWVSLGGLVLSITGVEAMFANLGHFHPISIRAAFTLLVFPCLVVAYMGEAAFLSRHHEDLERSFYKAIPCGVFWPVFIVATLAAIVGSQAMISATFSLISQCCALNCFPRVKIIHTSSKIQGQVYIPEVNWMLMCLCLMLTVGLRDSNKIGHAYSIALTTVMFTSTCLMVLVKIIVWKERLVTAMAFFLIFGSVELLYFSAAIYKIPFGGWISLLWCLIFLPVMCIWYYGTTKKLQFDVENKVSMSRIWSMGTSVGIVRVPGIGVMYTDVVSGVPAIFGHFVTNLPAFHQVLVFVCIKHIPVPHVSEEERLLISRVGSKEYGMLRCIARYGYMDLLEENDEFENRLITGMVMFVESEDQYRHSGDDPDILQLMTSGINHLGDNSVRSEEARRIVDARESGVTYILGKSTAKAKKHSPLVKRWSINGVFAFLSKNCREPTDMLRVPPSSLMEVGMIYHV</sequence>
<dbReference type="EMBL" id="CM042884">
    <property type="protein sequence ID" value="KAI4368907.1"/>
    <property type="molecule type" value="Genomic_DNA"/>
</dbReference>
<protein>
    <submittedName>
        <fullName evidence="1">Uncharacterized protein</fullName>
    </submittedName>
</protein>
<accession>A0ACB9QPZ3</accession>
<proteinExistence type="predicted"/>
<comment type="caution">
    <text evidence="1">The sequence shown here is derived from an EMBL/GenBank/DDBJ whole genome shotgun (WGS) entry which is preliminary data.</text>
</comment>
<organism evidence="1 2">
    <name type="scientific">Melastoma candidum</name>
    <dbReference type="NCBI Taxonomy" id="119954"/>
    <lineage>
        <taxon>Eukaryota</taxon>
        <taxon>Viridiplantae</taxon>
        <taxon>Streptophyta</taxon>
        <taxon>Embryophyta</taxon>
        <taxon>Tracheophyta</taxon>
        <taxon>Spermatophyta</taxon>
        <taxon>Magnoliopsida</taxon>
        <taxon>eudicotyledons</taxon>
        <taxon>Gunneridae</taxon>
        <taxon>Pentapetalae</taxon>
        <taxon>rosids</taxon>
        <taxon>malvids</taxon>
        <taxon>Myrtales</taxon>
        <taxon>Melastomataceae</taxon>
        <taxon>Melastomatoideae</taxon>
        <taxon>Melastomateae</taxon>
        <taxon>Melastoma</taxon>
    </lineage>
</organism>
<dbReference type="Proteomes" id="UP001057402">
    <property type="component" value="Chromosome 5"/>
</dbReference>
<evidence type="ECO:0000313" key="1">
    <source>
        <dbReference type="EMBL" id="KAI4368907.1"/>
    </source>
</evidence>
<keyword evidence="2" id="KW-1185">Reference proteome</keyword>